<proteinExistence type="inferred from homology"/>
<dbReference type="Proteomes" id="UP001408356">
    <property type="component" value="Unassembled WGS sequence"/>
</dbReference>
<dbReference type="Pfam" id="PF20684">
    <property type="entry name" value="Fung_rhodopsin"/>
    <property type="match status" value="1"/>
</dbReference>
<evidence type="ECO:0000256" key="1">
    <source>
        <dbReference type="ARBA" id="ARBA00004141"/>
    </source>
</evidence>
<evidence type="ECO:0000313" key="9">
    <source>
        <dbReference type="EMBL" id="KAK9423801.1"/>
    </source>
</evidence>
<reference evidence="9 10" key="1">
    <citation type="journal article" date="2024" name="J. Plant Pathol.">
        <title>Sequence and assembly of the genome of Seiridium unicorne, isolate CBS 538.82, causal agent of cypress canker disease.</title>
        <authorList>
            <person name="Scali E."/>
            <person name="Rocca G.D."/>
            <person name="Danti R."/>
            <person name="Garbelotto M."/>
            <person name="Barberini S."/>
            <person name="Baroncelli R."/>
            <person name="Emiliani G."/>
        </authorList>
    </citation>
    <scope>NUCLEOTIDE SEQUENCE [LARGE SCALE GENOMIC DNA]</scope>
    <source>
        <strain evidence="9 10">BM-138-508</strain>
    </source>
</reference>
<feature type="transmembrane region" description="Helical" evidence="7">
    <location>
        <begin position="6"/>
        <end position="25"/>
    </location>
</feature>
<evidence type="ECO:0000256" key="6">
    <source>
        <dbReference type="SAM" id="MobiDB-lite"/>
    </source>
</evidence>
<dbReference type="EMBL" id="JARVKF010000057">
    <property type="protein sequence ID" value="KAK9423801.1"/>
    <property type="molecule type" value="Genomic_DNA"/>
</dbReference>
<gene>
    <name evidence="9" type="ORF">SUNI508_03817</name>
</gene>
<sequence length="344" mass="38055">MEDKSATVLAIVITFFVLTYVSVGLRTFTRLRVNKSFGTDDIMILLNPVVFTVYLAAQVEEWRHGLEKHERELTYEDRSAGHMWWLVCFLFASHRQLGGWKVPRTQGKCWDDKIVLGMDIAASIINCFGDWVLGLLPIFILKSLNMRRRTKILVGCLLSFAAVGSTATFIRTFYLPNLLHGDDFLFYSTEVAYLSTIESGVGITAVSLGTLKPLVEQWRGRRGTSAASNPNQPPRSLRRRADAQHIEDIRAHGSDRASTPISRFGSIFHLSKSAGPSVSNSVSSNSQPEEHNTFAATDMNMPAAGANESVIMAQSLRVPSPTRNSTGLSMPLPSPVVLPNHVFS</sequence>
<evidence type="ECO:0000256" key="7">
    <source>
        <dbReference type="SAM" id="Phobius"/>
    </source>
</evidence>
<feature type="region of interest" description="Disordered" evidence="6">
    <location>
        <begin position="220"/>
        <end position="241"/>
    </location>
</feature>
<dbReference type="PANTHER" id="PTHR33048:SF96">
    <property type="entry name" value="INTEGRAL MEMBRANE PROTEIN"/>
    <property type="match status" value="1"/>
</dbReference>
<keyword evidence="2 7" id="KW-0812">Transmembrane</keyword>
<evidence type="ECO:0000256" key="3">
    <source>
        <dbReference type="ARBA" id="ARBA00022989"/>
    </source>
</evidence>
<feature type="transmembrane region" description="Helical" evidence="7">
    <location>
        <begin position="191"/>
        <end position="211"/>
    </location>
</feature>
<feature type="domain" description="Rhodopsin" evidence="8">
    <location>
        <begin position="105"/>
        <end position="216"/>
    </location>
</feature>
<protein>
    <recommendedName>
        <fullName evidence="8">Rhodopsin domain-containing protein</fullName>
    </recommendedName>
</protein>
<evidence type="ECO:0000256" key="2">
    <source>
        <dbReference type="ARBA" id="ARBA00022692"/>
    </source>
</evidence>
<evidence type="ECO:0000259" key="8">
    <source>
        <dbReference type="Pfam" id="PF20684"/>
    </source>
</evidence>
<feature type="transmembrane region" description="Helical" evidence="7">
    <location>
        <begin position="120"/>
        <end position="140"/>
    </location>
</feature>
<comment type="similarity">
    <text evidence="5">Belongs to the SAT4 family.</text>
</comment>
<keyword evidence="3 7" id="KW-1133">Transmembrane helix</keyword>
<evidence type="ECO:0000256" key="5">
    <source>
        <dbReference type="ARBA" id="ARBA00038359"/>
    </source>
</evidence>
<evidence type="ECO:0000256" key="4">
    <source>
        <dbReference type="ARBA" id="ARBA00023136"/>
    </source>
</evidence>
<dbReference type="InterPro" id="IPR052337">
    <property type="entry name" value="SAT4-like"/>
</dbReference>
<comment type="subcellular location">
    <subcellularLocation>
        <location evidence="1">Membrane</location>
        <topology evidence="1">Multi-pass membrane protein</topology>
    </subcellularLocation>
</comment>
<dbReference type="PANTHER" id="PTHR33048">
    <property type="entry name" value="PTH11-LIKE INTEGRAL MEMBRANE PROTEIN (AFU_ORTHOLOGUE AFUA_5G11245)"/>
    <property type="match status" value="1"/>
</dbReference>
<dbReference type="InterPro" id="IPR049326">
    <property type="entry name" value="Rhodopsin_dom_fungi"/>
</dbReference>
<comment type="caution">
    <text evidence="9">The sequence shown here is derived from an EMBL/GenBank/DDBJ whole genome shotgun (WGS) entry which is preliminary data.</text>
</comment>
<organism evidence="9 10">
    <name type="scientific">Seiridium unicorne</name>
    <dbReference type="NCBI Taxonomy" id="138068"/>
    <lineage>
        <taxon>Eukaryota</taxon>
        <taxon>Fungi</taxon>
        <taxon>Dikarya</taxon>
        <taxon>Ascomycota</taxon>
        <taxon>Pezizomycotina</taxon>
        <taxon>Sordariomycetes</taxon>
        <taxon>Xylariomycetidae</taxon>
        <taxon>Amphisphaeriales</taxon>
        <taxon>Sporocadaceae</taxon>
        <taxon>Seiridium</taxon>
    </lineage>
</organism>
<keyword evidence="4 7" id="KW-0472">Membrane</keyword>
<accession>A0ABR2VAK5</accession>
<feature type="transmembrane region" description="Helical" evidence="7">
    <location>
        <begin position="152"/>
        <end position="171"/>
    </location>
</feature>
<name>A0ABR2VAK5_9PEZI</name>
<evidence type="ECO:0000313" key="10">
    <source>
        <dbReference type="Proteomes" id="UP001408356"/>
    </source>
</evidence>
<keyword evidence="10" id="KW-1185">Reference proteome</keyword>